<evidence type="ECO:0000313" key="2">
    <source>
        <dbReference type="EMBL" id="MFC5531030.1"/>
    </source>
</evidence>
<gene>
    <name evidence="2" type="ORF">ACFPQ4_16555</name>
</gene>
<reference evidence="3" key="1">
    <citation type="journal article" date="2019" name="Int. J. Syst. Evol. Microbiol.">
        <title>The Global Catalogue of Microorganisms (GCM) 10K type strain sequencing project: providing services to taxonomists for standard genome sequencing and annotation.</title>
        <authorList>
            <consortium name="The Broad Institute Genomics Platform"/>
            <consortium name="The Broad Institute Genome Sequencing Center for Infectious Disease"/>
            <person name="Wu L."/>
            <person name="Ma J."/>
        </authorList>
    </citation>
    <scope>NUCLEOTIDE SEQUENCE [LARGE SCALE GENOMIC DNA]</scope>
    <source>
        <strain evidence="3">CGMCC 1.18578</strain>
    </source>
</reference>
<accession>A0ABW0R1V4</accession>
<dbReference type="Gene3D" id="3.90.25.10">
    <property type="entry name" value="UDP-galactose 4-epimerase, domain 1"/>
    <property type="match status" value="1"/>
</dbReference>
<dbReference type="Proteomes" id="UP001596108">
    <property type="component" value="Unassembled WGS sequence"/>
</dbReference>
<dbReference type="InterPro" id="IPR001509">
    <property type="entry name" value="Epimerase_deHydtase"/>
</dbReference>
<feature type="domain" description="NAD-dependent epimerase/dehydratase" evidence="1">
    <location>
        <begin position="4"/>
        <end position="236"/>
    </location>
</feature>
<proteinExistence type="predicted"/>
<dbReference type="EMBL" id="JBHSNC010000051">
    <property type="protein sequence ID" value="MFC5531030.1"/>
    <property type="molecule type" value="Genomic_DNA"/>
</dbReference>
<keyword evidence="3" id="KW-1185">Reference proteome</keyword>
<dbReference type="Gene3D" id="3.40.50.720">
    <property type="entry name" value="NAD(P)-binding Rossmann-like Domain"/>
    <property type="match status" value="1"/>
</dbReference>
<comment type="caution">
    <text evidence="2">The sequence shown here is derived from an EMBL/GenBank/DDBJ whole genome shotgun (WGS) entry which is preliminary data.</text>
</comment>
<dbReference type="Pfam" id="PF01370">
    <property type="entry name" value="Epimerase"/>
    <property type="match status" value="1"/>
</dbReference>
<dbReference type="PANTHER" id="PTHR43245">
    <property type="entry name" value="BIFUNCTIONAL POLYMYXIN RESISTANCE PROTEIN ARNA"/>
    <property type="match status" value="1"/>
</dbReference>
<dbReference type="InterPro" id="IPR050177">
    <property type="entry name" value="Lipid_A_modif_metabolic_enz"/>
</dbReference>
<dbReference type="SUPFAM" id="SSF51735">
    <property type="entry name" value="NAD(P)-binding Rossmann-fold domains"/>
    <property type="match status" value="1"/>
</dbReference>
<dbReference type="PANTHER" id="PTHR43245:SF59">
    <property type="entry name" value="UDP-GLUCOSE EPIMERASE"/>
    <property type="match status" value="1"/>
</dbReference>
<dbReference type="InterPro" id="IPR036291">
    <property type="entry name" value="NAD(P)-bd_dom_sf"/>
</dbReference>
<organism evidence="2 3">
    <name type="scientific">Cohnella yongneupensis</name>
    <dbReference type="NCBI Taxonomy" id="425006"/>
    <lineage>
        <taxon>Bacteria</taxon>
        <taxon>Bacillati</taxon>
        <taxon>Bacillota</taxon>
        <taxon>Bacilli</taxon>
        <taxon>Bacillales</taxon>
        <taxon>Paenibacillaceae</taxon>
        <taxon>Cohnella</taxon>
    </lineage>
</organism>
<dbReference type="RefSeq" id="WP_378112975.1">
    <property type="nucleotide sequence ID" value="NZ_JBHSNC010000051.1"/>
</dbReference>
<name>A0ABW0R1V4_9BACL</name>
<evidence type="ECO:0000259" key="1">
    <source>
        <dbReference type="Pfam" id="PF01370"/>
    </source>
</evidence>
<protein>
    <submittedName>
        <fullName evidence="2">NAD-dependent epimerase/dehydratase family protein</fullName>
    </submittedName>
</protein>
<evidence type="ECO:0000313" key="3">
    <source>
        <dbReference type="Proteomes" id="UP001596108"/>
    </source>
</evidence>
<sequence length="304" mass="33861">MNCLVLGGGGFIGTHICEGLLREGHHVRVLGRTQPDKANKLILDNVEWIMGDFSNLETIKKSMMNIDIIFHLVSTTNPKTSNDSPIIDMSSNVIPTLQLLDAAKDQGIKKIIFASSGGTVYGKPSIIPIPETHPTFPTSSYGIHKLTVEKYLHMYFELYGLDYSVMRISNPYGEGQLPDRGQGVVATFLNRSLKNEKIEIWGDGSVIRDYIYISDVVSAAIKLLDYEGKEKIFNIGSGVGKTLIELIEIIEHVANTTLNVNYIGGRKLDVPVNVLDIQRAKKLLLWEPKMSLFEGIERTKLMLK</sequence>